<dbReference type="KEGG" id="mtw:CQW49_07230"/>
<proteinExistence type="predicted"/>
<sequence>MSGRVNLERSLKEAATPFADICRPAPVTIRVDPLADRSRRDALGGSPRIELVARSTSGALLTIPESSTSMERPIFLRLPKSARGERLVTRRGWCWPADADHAGPKSNFIREIFLRNKREQLDYLKRRVARTMLRTHATEVEHFADASLAPPVASGPYVVADMSGPASGSRFGEISSSRQNGLGSGKNQF</sequence>
<keyword evidence="3" id="KW-1185">Reference proteome</keyword>
<evidence type="ECO:0000256" key="1">
    <source>
        <dbReference type="SAM" id="MobiDB-lite"/>
    </source>
</evidence>
<reference evidence="3" key="1">
    <citation type="submission" date="2017-10" db="EMBL/GenBank/DDBJ databases">
        <title>Completed PacBio SMRT sequence of Methylosinus trichosporium OB3b reveals presence of a third large plasmid.</title>
        <authorList>
            <person name="Charles T.C."/>
            <person name="Lynch M.D.J."/>
            <person name="Heil J.R."/>
            <person name="Cheng J."/>
        </authorList>
    </citation>
    <scope>NUCLEOTIDE SEQUENCE [LARGE SCALE GENOMIC DNA]</scope>
    <source>
        <strain evidence="3">OB3b</strain>
    </source>
</reference>
<evidence type="ECO:0000313" key="3">
    <source>
        <dbReference type="Proteomes" id="UP000230709"/>
    </source>
</evidence>
<dbReference type="EMBL" id="CP023737">
    <property type="protein sequence ID" value="ATQ67704.1"/>
    <property type="molecule type" value="Genomic_DNA"/>
</dbReference>
<organism evidence="2 3">
    <name type="scientific">Methylosinus trichosporium (strain ATCC 35070 / NCIMB 11131 / UNIQEM 75 / OB3b)</name>
    <dbReference type="NCBI Taxonomy" id="595536"/>
    <lineage>
        <taxon>Bacteria</taxon>
        <taxon>Pseudomonadati</taxon>
        <taxon>Pseudomonadota</taxon>
        <taxon>Alphaproteobacteria</taxon>
        <taxon>Hyphomicrobiales</taxon>
        <taxon>Methylocystaceae</taxon>
        <taxon>Methylosinus</taxon>
    </lineage>
</organism>
<dbReference type="AlphaFoldDB" id="A0A2D2CYB9"/>
<feature type="region of interest" description="Disordered" evidence="1">
    <location>
        <begin position="168"/>
        <end position="189"/>
    </location>
</feature>
<feature type="compositionally biased region" description="Polar residues" evidence="1">
    <location>
        <begin position="174"/>
        <end position="189"/>
    </location>
</feature>
<evidence type="ECO:0000313" key="2">
    <source>
        <dbReference type="EMBL" id="ATQ67704.1"/>
    </source>
</evidence>
<accession>A0A2D2CYB9</accession>
<dbReference type="Proteomes" id="UP000230709">
    <property type="component" value="Chromosome"/>
</dbReference>
<protein>
    <submittedName>
        <fullName evidence="2">Uncharacterized protein</fullName>
    </submittedName>
</protein>
<name>A0A2D2CYB9_METT3</name>
<gene>
    <name evidence="2" type="ORF">CQW49_07230</name>
</gene>